<evidence type="ECO:0000256" key="3">
    <source>
        <dbReference type="PROSITE-ProRule" id="PRU01213"/>
    </source>
</evidence>
<organism evidence="5 6">
    <name type="scientific">Rhodococcus chondri</name>
    <dbReference type="NCBI Taxonomy" id="3065941"/>
    <lineage>
        <taxon>Bacteria</taxon>
        <taxon>Bacillati</taxon>
        <taxon>Actinomycetota</taxon>
        <taxon>Actinomycetes</taxon>
        <taxon>Mycobacteriales</taxon>
        <taxon>Nocardiaceae</taxon>
        <taxon>Rhodococcus</taxon>
    </lineage>
</organism>
<dbReference type="SUPFAM" id="SSF50331">
    <property type="entry name" value="MOP-like"/>
    <property type="match status" value="1"/>
</dbReference>
<dbReference type="PROSITE" id="PS00211">
    <property type="entry name" value="ABC_TRANSPORTER_1"/>
    <property type="match status" value="1"/>
</dbReference>
<dbReference type="PROSITE" id="PS51866">
    <property type="entry name" value="MOP"/>
    <property type="match status" value="1"/>
</dbReference>
<dbReference type="InterPro" id="IPR050093">
    <property type="entry name" value="ABC_SmlMolc_Importer"/>
</dbReference>
<sequence>AFAPRSTGAGRRVARRTALLWLGAVDAADLADRQPHELSGGQAQRVAIARALAADPQLLLLDEPMAALDVTTAPAIRSLLRRILRDTGRTALMVTHDPLDVLALADRVVVIESGRIVEDGTVRDVLTRPRSAFAARIAGTNLLTGVAGAEGLATEVGMVHGALDRDCVPGASAVAVFTPAAVAVYPEPPHGSPRNSIRVRVGELEARGATVVVRAEQAGLAAEITTAAVADLDLEPGMDVWFVVKATEVGIHRAH</sequence>
<dbReference type="Pfam" id="PF03459">
    <property type="entry name" value="TOBE"/>
    <property type="match status" value="1"/>
</dbReference>
<dbReference type="Proteomes" id="UP001331936">
    <property type="component" value="Unassembled WGS sequence"/>
</dbReference>
<comment type="caution">
    <text evidence="5">The sequence shown here is derived from an EMBL/GenBank/DDBJ whole genome shotgun (WGS) entry which is preliminary data.</text>
</comment>
<evidence type="ECO:0000313" key="5">
    <source>
        <dbReference type="EMBL" id="MEE2035077.1"/>
    </source>
</evidence>
<gene>
    <name evidence="5" type="ORF">Q8814_23710</name>
</gene>
<feature type="domain" description="Mop" evidence="4">
    <location>
        <begin position="190"/>
        <end position="253"/>
    </location>
</feature>
<dbReference type="InterPro" id="IPR003439">
    <property type="entry name" value="ABC_transporter-like_ATP-bd"/>
</dbReference>
<dbReference type="InterPro" id="IPR017871">
    <property type="entry name" value="ABC_transporter-like_CS"/>
</dbReference>
<dbReference type="InterPro" id="IPR027417">
    <property type="entry name" value="P-loop_NTPase"/>
</dbReference>
<keyword evidence="2 3" id="KW-0500">Molybdenum</keyword>
<dbReference type="EMBL" id="JAUZMZ010000229">
    <property type="protein sequence ID" value="MEE2035077.1"/>
    <property type="molecule type" value="Genomic_DNA"/>
</dbReference>
<evidence type="ECO:0000256" key="1">
    <source>
        <dbReference type="ARBA" id="ARBA00022448"/>
    </source>
</evidence>
<reference evidence="5 6" key="1">
    <citation type="submission" date="2023-08" db="EMBL/GenBank/DDBJ databases">
        <authorList>
            <person name="Girao M."/>
            <person name="Carvalho M.F."/>
        </authorList>
    </citation>
    <scope>NUCLEOTIDE SEQUENCE [LARGE SCALE GENOMIC DNA]</scope>
    <source>
        <strain evidence="5 6">CC-R104</strain>
    </source>
</reference>
<dbReference type="InterPro" id="IPR008995">
    <property type="entry name" value="Mo/tungstate-bd_C_term_dom"/>
</dbReference>
<dbReference type="InterPro" id="IPR004606">
    <property type="entry name" value="Mop_domain"/>
</dbReference>
<dbReference type="PANTHER" id="PTHR42781:SF4">
    <property type="entry name" value="SPERMIDINE_PUTRESCINE IMPORT ATP-BINDING PROTEIN POTA"/>
    <property type="match status" value="1"/>
</dbReference>
<dbReference type="Gene3D" id="3.40.50.300">
    <property type="entry name" value="P-loop containing nucleotide triphosphate hydrolases"/>
    <property type="match status" value="1"/>
</dbReference>
<proteinExistence type="predicted"/>
<dbReference type="InterPro" id="IPR005116">
    <property type="entry name" value="Transp-assoc_OB_typ1"/>
</dbReference>
<keyword evidence="1" id="KW-0813">Transport</keyword>
<dbReference type="Pfam" id="PF00005">
    <property type="entry name" value="ABC_tran"/>
    <property type="match status" value="1"/>
</dbReference>
<feature type="non-terminal residue" evidence="5">
    <location>
        <position position="1"/>
    </location>
</feature>
<accession>A0ABU7JZ36</accession>
<dbReference type="PANTHER" id="PTHR42781">
    <property type="entry name" value="SPERMIDINE/PUTRESCINE IMPORT ATP-BINDING PROTEIN POTA"/>
    <property type="match status" value="1"/>
</dbReference>
<protein>
    <submittedName>
        <fullName evidence="5">TOBE domain-containing protein</fullName>
    </submittedName>
</protein>
<dbReference type="Gene3D" id="2.40.50.100">
    <property type="match status" value="1"/>
</dbReference>
<keyword evidence="6" id="KW-1185">Reference proteome</keyword>
<dbReference type="RefSeq" id="WP_330154419.1">
    <property type="nucleotide sequence ID" value="NZ_JAUZMZ010000229.1"/>
</dbReference>
<dbReference type="SUPFAM" id="SSF52540">
    <property type="entry name" value="P-loop containing nucleoside triphosphate hydrolases"/>
    <property type="match status" value="1"/>
</dbReference>
<evidence type="ECO:0000313" key="6">
    <source>
        <dbReference type="Proteomes" id="UP001331936"/>
    </source>
</evidence>
<evidence type="ECO:0000259" key="4">
    <source>
        <dbReference type="PROSITE" id="PS51866"/>
    </source>
</evidence>
<name>A0ABU7JZ36_9NOCA</name>
<evidence type="ECO:0000256" key="2">
    <source>
        <dbReference type="ARBA" id="ARBA00022505"/>
    </source>
</evidence>